<accession>A0A1J5QZT4</accession>
<comment type="caution">
    <text evidence="1">The sequence shown here is derived from an EMBL/GenBank/DDBJ whole genome shotgun (WGS) entry which is preliminary data.</text>
</comment>
<proteinExistence type="predicted"/>
<evidence type="ECO:0000313" key="1">
    <source>
        <dbReference type="EMBL" id="OIQ89152.1"/>
    </source>
</evidence>
<name>A0A1J5QZT4_9ZZZZ</name>
<gene>
    <name evidence="1" type="ORF">GALL_289730</name>
</gene>
<organism evidence="1">
    <name type="scientific">mine drainage metagenome</name>
    <dbReference type="NCBI Taxonomy" id="410659"/>
    <lineage>
        <taxon>unclassified sequences</taxon>
        <taxon>metagenomes</taxon>
        <taxon>ecological metagenomes</taxon>
    </lineage>
</organism>
<protein>
    <submittedName>
        <fullName evidence="1">Uncharacterized protein</fullName>
    </submittedName>
</protein>
<dbReference type="Pfam" id="PF21810">
    <property type="entry name" value="DUF6880"/>
    <property type="match status" value="1"/>
</dbReference>
<dbReference type="EMBL" id="MLJW01000342">
    <property type="protein sequence ID" value="OIQ89152.1"/>
    <property type="molecule type" value="Genomic_DNA"/>
</dbReference>
<reference evidence="1" key="1">
    <citation type="submission" date="2016-10" db="EMBL/GenBank/DDBJ databases">
        <title>Sequence of Gallionella enrichment culture.</title>
        <authorList>
            <person name="Poehlein A."/>
            <person name="Muehling M."/>
            <person name="Daniel R."/>
        </authorList>
    </citation>
    <scope>NUCLEOTIDE SEQUENCE</scope>
</reference>
<sequence length="481" mass="53394">MASKTTLTAKNLEALGAERLAALLIEISTGDATAKRRLRMELAAARSPTDLAKEVRKCLTTIARSRSFVDWTGIRSLANDLDTQRRAIVETVAQADPKEALDLLWRFMDLATPVFGRCDDSNGIVGDVFRAACHEIGGLALKAKMDPSILANHVFDALVANDYGQFDGLISSVAPALEQKGLEHLKRHMVDLSNKPVVRPAEKDRVQIGWSSSGSIFADEIEERSRMSTVRLALKQIADAQGDVDAFIAQYDEATRKVPKIAAEIAVRLVGAGRAEEALTVIDAAEYRRSRDWDWPDFYWEDARIAVLEALGRTEDAQRVRWDCFERSLSAAHLRAYLKKLPDFDDVEAEEKALDHAERYRSPLGALSFLIAWPALGRAAKLVIAHAADLDGDHYEILTRAAEALAAKHPLASTLVLRAMIDFTLGKSRSSRYKHAARHLLECSSLSSAIADFDAFETHQAYEARLRREHGRKSSFWGLME</sequence>
<dbReference type="AlphaFoldDB" id="A0A1J5QZT4"/>
<dbReference type="InterPro" id="IPR049245">
    <property type="entry name" value="DUF6880"/>
</dbReference>